<evidence type="ECO:0000313" key="4">
    <source>
        <dbReference type="Proteomes" id="UP001188597"/>
    </source>
</evidence>
<evidence type="ECO:0000256" key="1">
    <source>
        <dbReference type="SAM" id="MobiDB-lite"/>
    </source>
</evidence>
<feature type="region of interest" description="Disordered" evidence="1">
    <location>
        <begin position="140"/>
        <end position="184"/>
    </location>
</feature>
<keyword evidence="4" id="KW-1185">Reference proteome</keyword>
<sequence>MDGSILKLPCDCQGSDDVLTRTAKSSPDAKRRSKRGKPNDVDSSIRSEVSDISGSDCRTLNLSTASCSKQRGFDIFLEAKRHLAERLKNAEKAGTLSGKQAPRTLGRILSSPEHDFLARRNAPRTLARILLSPEHDFLPTLSPGRDKGHATVSLPLQKDNKTSCPSPLRQNEDVPPYTDEGKPDGQLQIFYPNPTNLEKLHPETKANEIICSMSNDLNSNGHMVKIEDISGGVIDSEMSAEQHSLHVTNAEQRANTTEDCPSKNQPLESLSDASSSNPSSIWNVEATDSTEDKEEHQSPVSILEPFFIDEISSPTSAITNPAESPMQPRHIDLEEHSFMPSPLYANVSLGTCMEDQKSISNYVRTVLQASRLNWEELLVKRLSSDQLLNPSLFDGVEMFHPGLLSDCIYEALLEAYNGYFGCPSWLFPIRPEILCVPQEEKVVDKVMKEVHWNLRPPIMPRTLEHLVGNDMAKSAKWFDIRLDTEEIAIQIAEDVLQESIMETILDTQI</sequence>
<evidence type="ECO:0000313" key="3">
    <source>
        <dbReference type="EMBL" id="KAK3034542.1"/>
    </source>
</evidence>
<comment type="caution">
    <text evidence="3">The sequence shown here is derived from an EMBL/GenBank/DDBJ whole genome shotgun (WGS) entry which is preliminary data.</text>
</comment>
<organism evidence="3 4">
    <name type="scientific">Escallonia herrerae</name>
    <dbReference type="NCBI Taxonomy" id="1293975"/>
    <lineage>
        <taxon>Eukaryota</taxon>
        <taxon>Viridiplantae</taxon>
        <taxon>Streptophyta</taxon>
        <taxon>Embryophyta</taxon>
        <taxon>Tracheophyta</taxon>
        <taxon>Spermatophyta</taxon>
        <taxon>Magnoliopsida</taxon>
        <taxon>eudicotyledons</taxon>
        <taxon>Gunneridae</taxon>
        <taxon>Pentapetalae</taxon>
        <taxon>asterids</taxon>
        <taxon>campanulids</taxon>
        <taxon>Escalloniales</taxon>
        <taxon>Escalloniaceae</taxon>
        <taxon>Escallonia</taxon>
    </lineage>
</organism>
<dbReference type="Pfam" id="PF14309">
    <property type="entry name" value="DUF4378"/>
    <property type="match status" value="1"/>
</dbReference>
<name>A0AA88WUS5_9ASTE</name>
<accession>A0AA88WUS5</accession>
<gene>
    <name evidence="3" type="ORF">RJ639_033788</name>
</gene>
<feature type="compositionally biased region" description="Low complexity" evidence="1">
    <location>
        <begin position="269"/>
        <end position="280"/>
    </location>
</feature>
<evidence type="ECO:0000259" key="2">
    <source>
        <dbReference type="Pfam" id="PF14309"/>
    </source>
</evidence>
<dbReference type="PANTHER" id="PTHR47212">
    <property type="entry name" value="ADHESIN-LIKE PROTEIN, PUTATIVE (DUF3741)-RELATED"/>
    <property type="match status" value="1"/>
</dbReference>
<proteinExistence type="predicted"/>
<dbReference type="AlphaFoldDB" id="A0AA88WUS5"/>
<reference evidence="3" key="1">
    <citation type="submission" date="2022-12" db="EMBL/GenBank/DDBJ databases">
        <title>Draft genome assemblies for two species of Escallonia (Escalloniales).</title>
        <authorList>
            <person name="Chanderbali A."/>
            <person name="Dervinis C."/>
            <person name="Anghel I."/>
            <person name="Soltis D."/>
            <person name="Soltis P."/>
            <person name="Zapata F."/>
        </authorList>
    </citation>
    <scope>NUCLEOTIDE SEQUENCE</scope>
    <source>
        <strain evidence="3">UCBG64.0493</strain>
        <tissue evidence="3">Leaf</tissue>
    </source>
</reference>
<feature type="region of interest" description="Disordered" evidence="1">
    <location>
        <begin position="251"/>
        <end position="298"/>
    </location>
</feature>
<feature type="region of interest" description="Disordered" evidence="1">
    <location>
        <begin position="17"/>
        <end position="47"/>
    </location>
</feature>
<dbReference type="Proteomes" id="UP001188597">
    <property type="component" value="Unassembled WGS sequence"/>
</dbReference>
<dbReference type="InterPro" id="IPR025486">
    <property type="entry name" value="DUF4378"/>
</dbReference>
<feature type="compositionally biased region" description="Polar residues" evidence="1">
    <location>
        <begin position="251"/>
        <end position="268"/>
    </location>
</feature>
<dbReference type="PANTHER" id="PTHR47212:SF2">
    <property type="entry name" value="DUF3741 DOMAIN-CONTAINING PROTEIN"/>
    <property type="match status" value="1"/>
</dbReference>
<feature type="compositionally biased region" description="Basic and acidic residues" evidence="1">
    <location>
        <begin position="37"/>
        <end position="47"/>
    </location>
</feature>
<protein>
    <recommendedName>
        <fullName evidence="2">DUF4378 domain-containing protein</fullName>
    </recommendedName>
</protein>
<dbReference type="EMBL" id="JAVXUP010000197">
    <property type="protein sequence ID" value="KAK3034542.1"/>
    <property type="molecule type" value="Genomic_DNA"/>
</dbReference>
<feature type="domain" description="DUF4378" evidence="2">
    <location>
        <begin position="361"/>
        <end position="498"/>
    </location>
</feature>